<gene>
    <name evidence="1" type="ORF">HHI36_005535</name>
</gene>
<protein>
    <submittedName>
        <fullName evidence="1">Uncharacterized protein</fullName>
    </submittedName>
</protein>
<sequence>MKYINVSGSDPLPEGYANQLPLATLKLHGSKQQQWLAELCYDEQDVAGSSSKDVAMTSKVRWTSLKIFI</sequence>
<reference evidence="1 2" key="1">
    <citation type="journal article" date="2021" name="BMC Biol.">
        <title>Horizontally acquired antibacterial genes associated with adaptive radiation of ladybird beetles.</title>
        <authorList>
            <person name="Li H.S."/>
            <person name="Tang X.F."/>
            <person name="Huang Y.H."/>
            <person name="Xu Z.Y."/>
            <person name="Chen M.L."/>
            <person name="Du X.Y."/>
            <person name="Qiu B.Y."/>
            <person name="Chen P.T."/>
            <person name="Zhang W."/>
            <person name="Slipinski A."/>
            <person name="Escalona H.E."/>
            <person name="Waterhouse R.M."/>
            <person name="Zwick A."/>
            <person name="Pang H."/>
        </authorList>
    </citation>
    <scope>NUCLEOTIDE SEQUENCE [LARGE SCALE GENOMIC DNA]</scope>
    <source>
        <strain evidence="1">SYSU2018</strain>
    </source>
</reference>
<dbReference type="Proteomes" id="UP001516400">
    <property type="component" value="Unassembled WGS sequence"/>
</dbReference>
<dbReference type="AlphaFoldDB" id="A0ABD2NUG4"/>
<evidence type="ECO:0000313" key="1">
    <source>
        <dbReference type="EMBL" id="KAL3282348.1"/>
    </source>
</evidence>
<name>A0ABD2NUG4_9CUCU</name>
<dbReference type="EMBL" id="JABFTP020000144">
    <property type="protein sequence ID" value="KAL3282348.1"/>
    <property type="molecule type" value="Genomic_DNA"/>
</dbReference>
<comment type="caution">
    <text evidence="1">The sequence shown here is derived from an EMBL/GenBank/DDBJ whole genome shotgun (WGS) entry which is preliminary data.</text>
</comment>
<organism evidence="1 2">
    <name type="scientific">Cryptolaemus montrouzieri</name>
    <dbReference type="NCBI Taxonomy" id="559131"/>
    <lineage>
        <taxon>Eukaryota</taxon>
        <taxon>Metazoa</taxon>
        <taxon>Ecdysozoa</taxon>
        <taxon>Arthropoda</taxon>
        <taxon>Hexapoda</taxon>
        <taxon>Insecta</taxon>
        <taxon>Pterygota</taxon>
        <taxon>Neoptera</taxon>
        <taxon>Endopterygota</taxon>
        <taxon>Coleoptera</taxon>
        <taxon>Polyphaga</taxon>
        <taxon>Cucujiformia</taxon>
        <taxon>Coccinelloidea</taxon>
        <taxon>Coccinellidae</taxon>
        <taxon>Scymninae</taxon>
        <taxon>Scymnini</taxon>
        <taxon>Cryptolaemus</taxon>
    </lineage>
</organism>
<keyword evidence="2" id="KW-1185">Reference proteome</keyword>
<evidence type="ECO:0000313" key="2">
    <source>
        <dbReference type="Proteomes" id="UP001516400"/>
    </source>
</evidence>
<accession>A0ABD2NUG4</accession>
<proteinExistence type="predicted"/>